<sequence length="106" mass="11783">MLYLGHDTIVRLHAGEVPAPFFHKPHVCASAENVDQGHSIRAEPLLLHLSKQVQRLVSMAMHCKTSDYGVPRHRILFNNLSVKDVISPVNTSTLAKHVHQGIAYKG</sequence>
<reference evidence="1" key="1">
    <citation type="submission" date="2014-09" db="EMBL/GenBank/DDBJ databases">
        <authorList>
            <person name="Magalhaes I.L.F."/>
            <person name="Oliveira U."/>
            <person name="Santos F.R."/>
            <person name="Vidigal T.H.D.A."/>
            <person name="Brescovit A.D."/>
            <person name="Santos A.J."/>
        </authorList>
    </citation>
    <scope>NUCLEOTIDE SEQUENCE</scope>
    <source>
        <tissue evidence="1">Shoot tissue taken approximately 20 cm above the soil surface</tissue>
    </source>
</reference>
<accession>A0A0A8XRK7</accession>
<dbReference type="AlphaFoldDB" id="A0A0A8XRK7"/>
<dbReference type="EMBL" id="GBRH01281336">
    <property type="protein sequence ID" value="JAD16559.1"/>
    <property type="molecule type" value="Transcribed_RNA"/>
</dbReference>
<evidence type="ECO:0000313" key="1">
    <source>
        <dbReference type="EMBL" id="JAD16559.1"/>
    </source>
</evidence>
<proteinExistence type="predicted"/>
<name>A0A0A8XRK7_ARUDO</name>
<reference evidence="1" key="2">
    <citation type="journal article" date="2015" name="Data Brief">
        <title>Shoot transcriptome of the giant reed, Arundo donax.</title>
        <authorList>
            <person name="Barrero R.A."/>
            <person name="Guerrero F.D."/>
            <person name="Moolhuijzen P."/>
            <person name="Goolsby J.A."/>
            <person name="Tidwell J."/>
            <person name="Bellgard S.E."/>
            <person name="Bellgard M.I."/>
        </authorList>
    </citation>
    <scope>NUCLEOTIDE SEQUENCE</scope>
    <source>
        <tissue evidence="1">Shoot tissue taken approximately 20 cm above the soil surface</tissue>
    </source>
</reference>
<protein>
    <submittedName>
        <fullName evidence="1">Uncharacterized protein</fullName>
    </submittedName>
</protein>
<organism evidence="1">
    <name type="scientific">Arundo donax</name>
    <name type="common">Giant reed</name>
    <name type="synonym">Donax arundinaceus</name>
    <dbReference type="NCBI Taxonomy" id="35708"/>
    <lineage>
        <taxon>Eukaryota</taxon>
        <taxon>Viridiplantae</taxon>
        <taxon>Streptophyta</taxon>
        <taxon>Embryophyta</taxon>
        <taxon>Tracheophyta</taxon>
        <taxon>Spermatophyta</taxon>
        <taxon>Magnoliopsida</taxon>
        <taxon>Liliopsida</taxon>
        <taxon>Poales</taxon>
        <taxon>Poaceae</taxon>
        <taxon>PACMAD clade</taxon>
        <taxon>Arundinoideae</taxon>
        <taxon>Arundineae</taxon>
        <taxon>Arundo</taxon>
    </lineage>
</organism>